<keyword evidence="2" id="KW-1133">Transmembrane helix</keyword>
<dbReference type="Proteomes" id="UP000603141">
    <property type="component" value="Unassembled WGS sequence"/>
</dbReference>
<comment type="caution">
    <text evidence="3">The sequence shown here is derived from an EMBL/GenBank/DDBJ whole genome shotgun (WGS) entry which is preliminary data.</text>
</comment>
<protein>
    <submittedName>
        <fullName evidence="3">Prepilin-type N-terminal cleavage/methylation domain-containing protein</fullName>
    </submittedName>
</protein>
<keyword evidence="2" id="KW-0472">Membrane</keyword>
<dbReference type="AlphaFoldDB" id="A0A934S8U5"/>
<accession>A0A934S8U5</accession>
<dbReference type="Pfam" id="PF07963">
    <property type="entry name" value="N_methyl"/>
    <property type="match status" value="1"/>
</dbReference>
<feature type="region of interest" description="Disordered" evidence="1">
    <location>
        <begin position="257"/>
        <end position="309"/>
    </location>
</feature>
<name>A0A934S8U5_9BACT</name>
<organism evidence="3 4">
    <name type="scientific">Luteolibacter pohnpeiensis</name>
    <dbReference type="NCBI Taxonomy" id="454153"/>
    <lineage>
        <taxon>Bacteria</taxon>
        <taxon>Pseudomonadati</taxon>
        <taxon>Verrucomicrobiota</taxon>
        <taxon>Verrucomicrobiia</taxon>
        <taxon>Verrucomicrobiales</taxon>
        <taxon>Verrucomicrobiaceae</taxon>
        <taxon>Luteolibacter</taxon>
    </lineage>
</organism>
<evidence type="ECO:0000313" key="4">
    <source>
        <dbReference type="Proteomes" id="UP000603141"/>
    </source>
</evidence>
<keyword evidence="2" id="KW-0812">Transmembrane</keyword>
<dbReference type="InterPro" id="IPR012902">
    <property type="entry name" value="N_methyl_site"/>
</dbReference>
<keyword evidence="4" id="KW-1185">Reference proteome</keyword>
<proteinExistence type="predicted"/>
<evidence type="ECO:0000313" key="3">
    <source>
        <dbReference type="EMBL" id="MBK1883933.1"/>
    </source>
</evidence>
<dbReference type="PROSITE" id="PS00409">
    <property type="entry name" value="PROKAR_NTER_METHYL"/>
    <property type="match status" value="1"/>
</dbReference>
<dbReference type="EMBL" id="JAENIJ010000030">
    <property type="protein sequence ID" value="MBK1883933.1"/>
    <property type="molecule type" value="Genomic_DNA"/>
</dbReference>
<feature type="compositionally biased region" description="Low complexity" evidence="1">
    <location>
        <begin position="262"/>
        <end position="278"/>
    </location>
</feature>
<evidence type="ECO:0000256" key="1">
    <source>
        <dbReference type="SAM" id="MobiDB-lite"/>
    </source>
</evidence>
<dbReference type="Gene3D" id="3.30.700.10">
    <property type="entry name" value="Glycoprotein, Type 4 Pilin"/>
    <property type="match status" value="1"/>
</dbReference>
<dbReference type="RefSeq" id="WP_200272587.1">
    <property type="nucleotide sequence ID" value="NZ_JAENIJ010000030.1"/>
</dbReference>
<sequence>MTISKKSLMGPVKKGFTLIELMVAMVITTIIVSVLVSITSIALDTWTRSRSQVSAARQAKAMVDTMASDFQAMVSRSGNNFEWLWAKYSTDDLGTETLQSPNASDLVFFTAPTDRYNGDVSSINALGDVACVAYQLKYQDPILGDVSSLSDKDVKSFPSFVLYRSIVDPDNTYRDLLGSEDLENSFKRYMDGRSSPENFVCENVYQYTITFQVEVNVREADGTIRSQVGRVTLGQNSNGYREVKLFGNDIVINGGSASGLNSRTSRSRSLSTPTSLRRSTGKTRLSSGDLNGKGRAIGARGSGSSNQELTLSNLRKGRIAAVEISLTVLTNYATDQMRTRKFKSDADKADFIAKNSYEYSKVVELPKR</sequence>
<dbReference type="InterPro" id="IPR045584">
    <property type="entry name" value="Pilin-like"/>
</dbReference>
<gene>
    <name evidence="3" type="ORF">JIN85_16055</name>
</gene>
<feature type="transmembrane region" description="Helical" evidence="2">
    <location>
        <begin position="21"/>
        <end position="43"/>
    </location>
</feature>
<reference evidence="3" key="1">
    <citation type="submission" date="2021-01" db="EMBL/GenBank/DDBJ databases">
        <title>Modified the classification status of verrucomicrobia.</title>
        <authorList>
            <person name="Feng X."/>
        </authorList>
    </citation>
    <scope>NUCLEOTIDE SEQUENCE</scope>
    <source>
        <strain evidence="3">KCTC 22041</strain>
    </source>
</reference>
<evidence type="ECO:0000256" key="2">
    <source>
        <dbReference type="SAM" id="Phobius"/>
    </source>
</evidence>
<dbReference type="NCBIfam" id="TIGR02532">
    <property type="entry name" value="IV_pilin_GFxxxE"/>
    <property type="match status" value="1"/>
</dbReference>
<feature type="compositionally biased region" description="Low complexity" evidence="1">
    <location>
        <begin position="293"/>
        <end position="305"/>
    </location>
</feature>
<dbReference type="SUPFAM" id="SSF54523">
    <property type="entry name" value="Pili subunits"/>
    <property type="match status" value="1"/>
</dbReference>